<comment type="similarity">
    <text evidence="1 5">Belongs to the DNA glycosylase MPG family.</text>
</comment>
<evidence type="ECO:0000256" key="2">
    <source>
        <dbReference type="ARBA" id="ARBA00022763"/>
    </source>
</evidence>
<evidence type="ECO:0000256" key="1">
    <source>
        <dbReference type="ARBA" id="ARBA00009232"/>
    </source>
</evidence>
<dbReference type="GO" id="GO:0003677">
    <property type="term" value="F:DNA binding"/>
    <property type="evidence" value="ECO:0007669"/>
    <property type="project" value="InterPro"/>
</dbReference>
<gene>
    <name evidence="6" type="ORF">C4520_04095</name>
</gene>
<organism evidence="6 7">
    <name type="scientific">Abyssobacteria bacterium (strain SURF_5)</name>
    <dbReference type="NCBI Taxonomy" id="2093360"/>
    <lineage>
        <taxon>Bacteria</taxon>
        <taxon>Pseudomonadati</taxon>
        <taxon>Candidatus Hydrogenedentota</taxon>
        <taxon>Candidatus Abyssobacteria</taxon>
    </lineage>
</organism>
<reference evidence="6 7" key="1">
    <citation type="journal article" date="2017" name="ISME J.">
        <title>Energy and carbon metabolisms in a deep terrestrial subsurface fluid microbial community.</title>
        <authorList>
            <person name="Momper L."/>
            <person name="Jungbluth S.P."/>
            <person name="Lee M.D."/>
            <person name="Amend J.P."/>
        </authorList>
    </citation>
    <scope>NUCLEOTIDE SEQUENCE [LARGE SCALE GENOMIC DNA]</scope>
    <source>
        <strain evidence="6">SURF_5</strain>
    </source>
</reference>
<dbReference type="AlphaFoldDB" id="A0A3A4NVF6"/>
<dbReference type="NCBIfam" id="TIGR00567">
    <property type="entry name" value="3mg"/>
    <property type="match status" value="1"/>
</dbReference>
<evidence type="ECO:0000256" key="4">
    <source>
        <dbReference type="ARBA" id="ARBA00023204"/>
    </source>
</evidence>
<dbReference type="GO" id="GO:0003905">
    <property type="term" value="F:alkylbase DNA N-glycosylase activity"/>
    <property type="evidence" value="ECO:0007669"/>
    <property type="project" value="InterPro"/>
</dbReference>
<dbReference type="InterPro" id="IPR003180">
    <property type="entry name" value="MPG"/>
</dbReference>
<dbReference type="SUPFAM" id="SSF50486">
    <property type="entry name" value="FMT C-terminal domain-like"/>
    <property type="match status" value="1"/>
</dbReference>
<dbReference type="Proteomes" id="UP000265882">
    <property type="component" value="Unassembled WGS sequence"/>
</dbReference>
<dbReference type="Gene3D" id="3.10.300.10">
    <property type="entry name" value="Methylpurine-DNA glycosylase (MPG)"/>
    <property type="match status" value="1"/>
</dbReference>
<sequence>MSRKQSKAFLKKLDHSFFDRPAIELAPDLIGKILVRRIGRKEYRARIVEAEAYVGAHDLACHASKGRTRRTEIMFGPGGHAYVYLIYGMYEMFNIVASEAGDAQAVLIRAAEPLDGWDADLSGPGKLTRALRITRSDNGLDLTGDSLFLLDDCRYRPSISRSVRVGVEYAKEWKDAPLRFFDTRSLAVSKVRVKGDPPARI</sequence>
<dbReference type="InterPro" id="IPR011034">
    <property type="entry name" value="Formyl_transferase-like_C_sf"/>
</dbReference>
<keyword evidence="4 5" id="KW-0234">DNA repair</keyword>
<dbReference type="InterPro" id="IPR036995">
    <property type="entry name" value="MPG_sf"/>
</dbReference>
<keyword evidence="3 5" id="KW-0378">Hydrolase</keyword>
<dbReference type="EC" id="3.2.2.-" evidence="5"/>
<keyword evidence="2 5" id="KW-0227">DNA damage</keyword>
<dbReference type="GO" id="GO:0006284">
    <property type="term" value="P:base-excision repair"/>
    <property type="evidence" value="ECO:0007669"/>
    <property type="project" value="InterPro"/>
</dbReference>
<comment type="caution">
    <text evidence="6">The sequence shown here is derived from an EMBL/GenBank/DDBJ whole genome shotgun (WGS) entry which is preliminary data.</text>
</comment>
<evidence type="ECO:0000256" key="3">
    <source>
        <dbReference type="ARBA" id="ARBA00022801"/>
    </source>
</evidence>
<name>A0A3A4NVF6_ABYX5</name>
<dbReference type="HAMAP" id="MF_00527">
    <property type="entry name" value="3MGH"/>
    <property type="match status" value="1"/>
</dbReference>
<dbReference type="Pfam" id="PF02245">
    <property type="entry name" value="Pur_DNA_glyco"/>
    <property type="match status" value="1"/>
</dbReference>
<accession>A0A3A4NVF6</accession>
<dbReference type="PANTHER" id="PTHR10429:SF0">
    <property type="entry name" value="DNA-3-METHYLADENINE GLYCOSYLASE"/>
    <property type="match status" value="1"/>
</dbReference>
<evidence type="ECO:0000256" key="5">
    <source>
        <dbReference type="HAMAP-Rule" id="MF_00527"/>
    </source>
</evidence>
<evidence type="ECO:0000313" key="6">
    <source>
        <dbReference type="EMBL" id="RJP24417.1"/>
    </source>
</evidence>
<protein>
    <recommendedName>
        <fullName evidence="5">Putative 3-methyladenine DNA glycosylase</fullName>
        <ecNumber evidence="5">3.2.2.-</ecNumber>
    </recommendedName>
</protein>
<dbReference type="EMBL" id="QZKU01000035">
    <property type="protein sequence ID" value="RJP24417.1"/>
    <property type="molecule type" value="Genomic_DNA"/>
</dbReference>
<dbReference type="CDD" id="cd00540">
    <property type="entry name" value="AAG"/>
    <property type="match status" value="1"/>
</dbReference>
<dbReference type="PANTHER" id="PTHR10429">
    <property type="entry name" value="DNA-3-METHYLADENINE GLYCOSYLASE"/>
    <property type="match status" value="1"/>
</dbReference>
<evidence type="ECO:0000313" key="7">
    <source>
        <dbReference type="Proteomes" id="UP000265882"/>
    </source>
</evidence>
<proteinExistence type="inferred from homology"/>